<evidence type="ECO:0000259" key="4">
    <source>
        <dbReference type="SMART" id="SM00856"/>
    </source>
</evidence>
<protein>
    <recommendedName>
        <fullName evidence="4">Pectinesterase inhibitor domain-containing protein</fullName>
    </recommendedName>
</protein>
<dbReference type="Pfam" id="PF04043">
    <property type="entry name" value="PMEI"/>
    <property type="match status" value="1"/>
</dbReference>
<dbReference type="SUPFAM" id="SSF101148">
    <property type="entry name" value="Plant invertase/pectin methylesterase inhibitor"/>
    <property type="match status" value="1"/>
</dbReference>
<keyword evidence="2" id="KW-1015">Disulfide bond</keyword>
<dbReference type="EMBL" id="CAUOFW020003136">
    <property type="protein sequence ID" value="CAK9158148.1"/>
    <property type="molecule type" value="Genomic_DNA"/>
</dbReference>
<dbReference type="PANTHER" id="PTHR36710:SF18">
    <property type="entry name" value="PECTINESTERASE INHIBITOR 5-RELATED"/>
    <property type="match status" value="1"/>
</dbReference>
<reference evidence="5 6" key="1">
    <citation type="submission" date="2024-02" db="EMBL/GenBank/DDBJ databases">
        <authorList>
            <person name="Vignale AGUSTIN F."/>
            <person name="Sosa J E."/>
            <person name="Modenutti C."/>
        </authorList>
    </citation>
    <scope>NUCLEOTIDE SEQUENCE [LARGE SCALE GENOMIC DNA]</scope>
</reference>
<dbReference type="Proteomes" id="UP001642360">
    <property type="component" value="Unassembled WGS sequence"/>
</dbReference>
<dbReference type="NCBIfam" id="TIGR01614">
    <property type="entry name" value="PME_inhib"/>
    <property type="match status" value="1"/>
</dbReference>
<dbReference type="CDD" id="cd15800">
    <property type="entry name" value="PMEI-like_2"/>
    <property type="match status" value="1"/>
</dbReference>
<comment type="similarity">
    <text evidence="3">Belongs to the PMEI family.</text>
</comment>
<name>A0ABC8SLT2_9AQUA</name>
<dbReference type="PANTHER" id="PTHR36710">
    <property type="entry name" value="PECTINESTERASE INHIBITOR-LIKE"/>
    <property type="match status" value="1"/>
</dbReference>
<dbReference type="Gene3D" id="1.20.140.40">
    <property type="entry name" value="Invertase/pectin methylesterase inhibitor family protein"/>
    <property type="match status" value="1"/>
</dbReference>
<keyword evidence="1" id="KW-0732">Signal</keyword>
<evidence type="ECO:0000256" key="2">
    <source>
        <dbReference type="ARBA" id="ARBA00023157"/>
    </source>
</evidence>
<dbReference type="InterPro" id="IPR035513">
    <property type="entry name" value="Invertase/methylesterase_inhib"/>
</dbReference>
<feature type="domain" description="Pectinesterase inhibitor" evidence="4">
    <location>
        <begin position="48"/>
        <end position="188"/>
    </location>
</feature>
<proteinExistence type="inferred from homology"/>
<evidence type="ECO:0000313" key="6">
    <source>
        <dbReference type="Proteomes" id="UP001642360"/>
    </source>
</evidence>
<organism evidence="5 6">
    <name type="scientific">Ilex paraguariensis</name>
    <name type="common">yerba mate</name>
    <dbReference type="NCBI Taxonomy" id="185542"/>
    <lineage>
        <taxon>Eukaryota</taxon>
        <taxon>Viridiplantae</taxon>
        <taxon>Streptophyta</taxon>
        <taxon>Embryophyta</taxon>
        <taxon>Tracheophyta</taxon>
        <taxon>Spermatophyta</taxon>
        <taxon>Magnoliopsida</taxon>
        <taxon>eudicotyledons</taxon>
        <taxon>Gunneridae</taxon>
        <taxon>Pentapetalae</taxon>
        <taxon>asterids</taxon>
        <taxon>campanulids</taxon>
        <taxon>Aquifoliales</taxon>
        <taxon>Aquifoliaceae</taxon>
        <taxon>Ilex</taxon>
    </lineage>
</organism>
<gene>
    <name evidence="5" type="ORF">ILEXP_LOCUS26768</name>
</gene>
<keyword evidence="6" id="KW-1185">Reference proteome</keyword>
<evidence type="ECO:0000313" key="5">
    <source>
        <dbReference type="EMBL" id="CAK9158148.1"/>
    </source>
</evidence>
<sequence>MEYPSLLDPERPYWRKSKRPSMASKTQNSLSLVSLAIVTLVFATNAHQQPDSVNPFCNTATDKAFCTALVHEAKTWNEATMNAITGTLERATRVKKIVDGLNSALPSVKKDSKELILSTCSESYQYMLDNLHGALEDLKSGDKVSLNEKLSSASFSDCTNGLKQFHIASPLASFNDELLKFIDNCLAVSRQV</sequence>
<dbReference type="SMART" id="SM00856">
    <property type="entry name" value="PMEI"/>
    <property type="match status" value="1"/>
</dbReference>
<evidence type="ECO:0000256" key="1">
    <source>
        <dbReference type="ARBA" id="ARBA00022729"/>
    </source>
</evidence>
<dbReference type="InterPro" id="IPR052421">
    <property type="entry name" value="PCW_Enzyme_Inhibitor"/>
</dbReference>
<dbReference type="InterPro" id="IPR006501">
    <property type="entry name" value="Pectinesterase_inhib_dom"/>
</dbReference>
<dbReference type="AlphaFoldDB" id="A0ABC8SLT2"/>
<comment type="caution">
    <text evidence="5">The sequence shown here is derived from an EMBL/GenBank/DDBJ whole genome shotgun (WGS) entry which is preliminary data.</text>
</comment>
<accession>A0ABC8SLT2</accession>
<evidence type="ECO:0000256" key="3">
    <source>
        <dbReference type="ARBA" id="ARBA00038471"/>
    </source>
</evidence>